<comment type="caution">
    <text evidence="2">The sequence shown here is derived from an EMBL/GenBank/DDBJ whole genome shotgun (WGS) entry which is preliminary data.</text>
</comment>
<dbReference type="Gene3D" id="3.40.225.10">
    <property type="entry name" value="Class II aldolase/adducin N-terminal domain"/>
    <property type="match status" value="1"/>
</dbReference>
<gene>
    <name evidence="2" type="ORF">ENM78_02565</name>
</gene>
<dbReference type="PANTHER" id="PTHR40730">
    <property type="entry name" value="TRANSCRIPTIONAL REGULATOR PROTEIN-LIKE PROTEIN"/>
    <property type="match status" value="1"/>
</dbReference>
<dbReference type="Pfam" id="PF10120">
    <property type="entry name" value="ThiN"/>
    <property type="match status" value="1"/>
</dbReference>
<dbReference type="EMBL" id="DRZC01000033">
    <property type="protein sequence ID" value="HHQ80333.1"/>
    <property type="molecule type" value="Genomic_DNA"/>
</dbReference>
<dbReference type="AlphaFoldDB" id="A0A7J3ZJU8"/>
<feature type="domain" description="Thiamine-phosphate synthase ThiN" evidence="1">
    <location>
        <begin position="139"/>
        <end position="291"/>
    </location>
</feature>
<accession>A0A7J3ZJU8</accession>
<dbReference type="SUPFAM" id="SSF53639">
    <property type="entry name" value="AraD/HMP-PK domain-like"/>
    <property type="match status" value="1"/>
</dbReference>
<protein>
    <recommendedName>
        <fullName evidence="1">Thiamine-phosphate synthase ThiN domain-containing protein</fullName>
    </recommendedName>
</protein>
<proteinExistence type="predicted"/>
<dbReference type="PANTHER" id="PTHR40730:SF4">
    <property type="entry name" value="TRANSCRIPTIONAL REGULATOR"/>
    <property type="match status" value="1"/>
</dbReference>
<dbReference type="InterPro" id="IPR036409">
    <property type="entry name" value="Aldolase_II/adducin_N_sf"/>
</dbReference>
<evidence type="ECO:0000313" key="2">
    <source>
        <dbReference type="EMBL" id="HHQ80333.1"/>
    </source>
</evidence>
<reference evidence="2" key="1">
    <citation type="journal article" date="2020" name="mSystems">
        <title>Genome- and Community-Level Interaction Insights into Carbon Utilization and Element Cycling Functions of Hydrothermarchaeota in Hydrothermal Sediment.</title>
        <authorList>
            <person name="Zhou Z."/>
            <person name="Liu Y."/>
            <person name="Xu W."/>
            <person name="Pan J."/>
            <person name="Luo Z.H."/>
            <person name="Li M."/>
        </authorList>
    </citation>
    <scope>NUCLEOTIDE SEQUENCE [LARGE SCALE GENOMIC DNA]</scope>
    <source>
        <strain evidence="2">SpSt-1116</strain>
    </source>
</reference>
<organism evidence="2">
    <name type="scientific">Fervidicoccus fontis</name>
    <dbReference type="NCBI Taxonomy" id="683846"/>
    <lineage>
        <taxon>Archaea</taxon>
        <taxon>Thermoproteota</taxon>
        <taxon>Thermoprotei</taxon>
        <taxon>Fervidicoccales</taxon>
        <taxon>Fervidicoccaceae</taxon>
        <taxon>Fervidicoccus</taxon>
    </lineage>
</organism>
<evidence type="ECO:0000259" key="1">
    <source>
        <dbReference type="Pfam" id="PF10120"/>
    </source>
</evidence>
<name>A0A7J3ZJU8_9CREN</name>
<sequence>MRTPMEYIARHITPYLRNLAVLLLVEKGYSQYKISKLMGFSQPMINKILKSRKEDIVKKLTESDIPEEEAILVPQLIAEAIERNPLEALRLLSTYELSVLSRGIICRAYKKENPEVDEACRVIETLYVKSDIYIEETKKTFEKLREIEGIGGLIPEVGANIAIARPGAKNYLEVVAFPGRIVKTDEGVVAVGEPAYGASRHTAKVLLSVMKRRPGVRVCLVLKRDPKLLSLAESMNFKICSVEGYSSEKELLERIEKALEEGRGKCDIIDARGGIGFEPTIYVFGKTGLETAVLVGRLACKARE</sequence>
<dbReference type="InterPro" id="IPR019293">
    <property type="entry name" value="ThiN"/>
</dbReference>